<dbReference type="SUPFAM" id="SSF52540">
    <property type="entry name" value="P-loop containing nucleoside triphosphate hydrolases"/>
    <property type="match status" value="1"/>
</dbReference>
<dbReference type="SMART" id="SM00174">
    <property type="entry name" value="RHO"/>
    <property type="match status" value="1"/>
</dbReference>
<keyword evidence="1" id="KW-0547">Nucleotide-binding</keyword>
<sequence length="568" mass="64739">MALLGLENDQPDVNFCLRTKYFPKVFSIHNLFEDCHVTSHTSYPTSSHLLWIIYALINNTNEVPCFKIVLVGDAQVGKTSVFLRYFKNQFDYSYRPTTTVSIENVVKKLNVPEHIVASISIWDLPGREEVDLRQSYYKDVDAAIVVVDISDPESVDLAGTWRQDILNNAVVSKKRTVKTPEGPRISVEFEKADPSQIPFLLLGNKFDIVEEKLARLNPPLTKDAETESNTPVGRDTNGEEGNEQDLLKTMDKAEQESDTNHREKKSGEDEEGSEGNIWKYEEERVKDEKPAEVLQLEACCEQNGFVGSVAVSAKESDGGVHIAIQALVRHLLEHRLRHKALQKMEAVQVKRSKQKRQKAKKLEQDAFQSLELTKIPELDKLFFQCNSHLLLVHEANTAYQKSVRHFKQLCMDMEIVEGRKCSIEDCIEGIRLALKDETLELVVEEKDGFVELAVKGEEKEEDEKNEFMKELLQAFDSEVKVSCCVIASEFSAADESLDNMDNTIIDQCPELIHQHIQSHGSVNAQEDRRIKDIVDLNRARIKYARNLCSERKQDVESLVRKITAAMMW</sequence>
<organism evidence="4 5">
    <name type="scientific">Stichopus japonicus</name>
    <name type="common">Sea cucumber</name>
    <dbReference type="NCBI Taxonomy" id="307972"/>
    <lineage>
        <taxon>Eukaryota</taxon>
        <taxon>Metazoa</taxon>
        <taxon>Echinodermata</taxon>
        <taxon>Eleutherozoa</taxon>
        <taxon>Echinozoa</taxon>
        <taxon>Holothuroidea</taxon>
        <taxon>Aspidochirotacea</taxon>
        <taxon>Aspidochirotida</taxon>
        <taxon>Stichopodidae</taxon>
        <taxon>Apostichopus</taxon>
    </lineage>
</organism>
<evidence type="ECO:0008006" key="6">
    <source>
        <dbReference type="Google" id="ProtNLM"/>
    </source>
</evidence>
<dbReference type="Gene3D" id="3.40.50.300">
    <property type="entry name" value="P-loop containing nucleotide triphosphate hydrolases"/>
    <property type="match status" value="1"/>
</dbReference>
<dbReference type="NCBIfam" id="TIGR00231">
    <property type="entry name" value="small_GTP"/>
    <property type="match status" value="1"/>
</dbReference>
<dbReference type="Pfam" id="PF00071">
    <property type="entry name" value="Ras"/>
    <property type="match status" value="1"/>
</dbReference>
<keyword evidence="2" id="KW-0342">GTP-binding</keyword>
<evidence type="ECO:0000256" key="3">
    <source>
        <dbReference type="SAM" id="MobiDB-lite"/>
    </source>
</evidence>
<accession>A0A2G8K7J2</accession>
<dbReference type="PRINTS" id="PR00449">
    <property type="entry name" value="RASTRNSFRMNG"/>
</dbReference>
<evidence type="ECO:0000256" key="1">
    <source>
        <dbReference type="ARBA" id="ARBA00022741"/>
    </source>
</evidence>
<protein>
    <recommendedName>
        <fullName evidence="6">Ras-related protein</fullName>
    </recommendedName>
</protein>
<dbReference type="PANTHER" id="PTHR47977">
    <property type="entry name" value="RAS-RELATED PROTEIN RAB"/>
    <property type="match status" value="1"/>
</dbReference>
<dbReference type="InterPro" id="IPR027417">
    <property type="entry name" value="P-loop_NTPase"/>
</dbReference>
<name>A0A2G8K7J2_STIJA</name>
<dbReference type="SMART" id="SM00173">
    <property type="entry name" value="RAS"/>
    <property type="match status" value="1"/>
</dbReference>
<gene>
    <name evidence="4" type="ORF">BSL78_19158</name>
</gene>
<dbReference type="InterPro" id="IPR005225">
    <property type="entry name" value="Small_GTP-bd"/>
</dbReference>
<dbReference type="CDD" id="cd00154">
    <property type="entry name" value="Rab"/>
    <property type="match status" value="1"/>
</dbReference>
<keyword evidence="5" id="KW-1185">Reference proteome</keyword>
<dbReference type="Proteomes" id="UP000230750">
    <property type="component" value="Unassembled WGS sequence"/>
</dbReference>
<evidence type="ECO:0000313" key="4">
    <source>
        <dbReference type="EMBL" id="PIK43980.1"/>
    </source>
</evidence>
<evidence type="ECO:0000256" key="2">
    <source>
        <dbReference type="ARBA" id="ARBA00023134"/>
    </source>
</evidence>
<feature type="compositionally biased region" description="Basic and acidic residues" evidence="3">
    <location>
        <begin position="245"/>
        <end position="267"/>
    </location>
</feature>
<feature type="region of interest" description="Disordered" evidence="3">
    <location>
        <begin position="219"/>
        <end position="278"/>
    </location>
</feature>
<dbReference type="PROSITE" id="PS51419">
    <property type="entry name" value="RAB"/>
    <property type="match status" value="1"/>
</dbReference>
<comment type="caution">
    <text evidence="4">The sequence shown here is derived from an EMBL/GenBank/DDBJ whole genome shotgun (WGS) entry which is preliminary data.</text>
</comment>
<evidence type="ECO:0000313" key="5">
    <source>
        <dbReference type="Proteomes" id="UP000230750"/>
    </source>
</evidence>
<dbReference type="SMART" id="SM00175">
    <property type="entry name" value="RAB"/>
    <property type="match status" value="1"/>
</dbReference>
<dbReference type="GO" id="GO:0003924">
    <property type="term" value="F:GTPase activity"/>
    <property type="evidence" value="ECO:0007669"/>
    <property type="project" value="InterPro"/>
</dbReference>
<dbReference type="AlphaFoldDB" id="A0A2G8K7J2"/>
<dbReference type="STRING" id="307972.A0A2G8K7J2"/>
<dbReference type="GO" id="GO:0005525">
    <property type="term" value="F:GTP binding"/>
    <property type="evidence" value="ECO:0007669"/>
    <property type="project" value="UniProtKB-KW"/>
</dbReference>
<proteinExistence type="predicted"/>
<dbReference type="OrthoDB" id="6056409at2759"/>
<dbReference type="InterPro" id="IPR001806">
    <property type="entry name" value="Small_GTPase"/>
</dbReference>
<dbReference type="InterPro" id="IPR050227">
    <property type="entry name" value="Rab"/>
</dbReference>
<dbReference type="EMBL" id="MRZV01000810">
    <property type="protein sequence ID" value="PIK43980.1"/>
    <property type="molecule type" value="Genomic_DNA"/>
</dbReference>
<reference evidence="4 5" key="1">
    <citation type="journal article" date="2017" name="PLoS Biol.">
        <title>The sea cucumber genome provides insights into morphological evolution and visceral regeneration.</title>
        <authorList>
            <person name="Zhang X."/>
            <person name="Sun L."/>
            <person name="Yuan J."/>
            <person name="Sun Y."/>
            <person name="Gao Y."/>
            <person name="Zhang L."/>
            <person name="Li S."/>
            <person name="Dai H."/>
            <person name="Hamel J.F."/>
            <person name="Liu C."/>
            <person name="Yu Y."/>
            <person name="Liu S."/>
            <person name="Lin W."/>
            <person name="Guo K."/>
            <person name="Jin S."/>
            <person name="Xu P."/>
            <person name="Storey K.B."/>
            <person name="Huan P."/>
            <person name="Zhang T."/>
            <person name="Zhou Y."/>
            <person name="Zhang J."/>
            <person name="Lin C."/>
            <person name="Li X."/>
            <person name="Xing L."/>
            <person name="Huo D."/>
            <person name="Sun M."/>
            <person name="Wang L."/>
            <person name="Mercier A."/>
            <person name="Li F."/>
            <person name="Yang H."/>
            <person name="Xiang J."/>
        </authorList>
    </citation>
    <scope>NUCLEOTIDE SEQUENCE [LARGE SCALE GENOMIC DNA]</scope>
    <source>
        <strain evidence="4">Shaxun</strain>
        <tissue evidence="4">Muscle</tissue>
    </source>
</reference>